<name>A0A146KCC0_9EUKA</name>
<proteinExistence type="predicted"/>
<dbReference type="EMBL" id="GDID01003042">
    <property type="protein sequence ID" value="JAP93564.1"/>
    <property type="molecule type" value="Transcribed_RNA"/>
</dbReference>
<protein>
    <submittedName>
        <fullName evidence="1">Uncharacterized protein</fullName>
    </submittedName>
</protein>
<evidence type="ECO:0000313" key="1">
    <source>
        <dbReference type="EMBL" id="JAP93564.1"/>
    </source>
</evidence>
<accession>A0A146KCC0</accession>
<reference evidence="1" key="1">
    <citation type="submission" date="2015-07" db="EMBL/GenBank/DDBJ databases">
        <title>Adaptation to a free-living lifestyle via gene acquisitions in the diplomonad Trepomonas sp. PC1.</title>
        <authorList>
            <person name="Xu F."/>
            <person name="Jerlstrom-Hultqvist J."/>
            <person name="Kolisko M."/>
            <person name="Simpson A.G.B."/>
            <person name="Roger A.J."/>
            <person name="Svard S.G."/>
            <person name="Andersson J.O."/>
        </authorList>
    </citation>
    <scope>NUCLEOTIDE SEQUENCE</scope>
    <source>
        <strain evidence="1">PC1</strain>
    </source>
</reference>
<gene>
    <name evidence="1" type="ORF">TPC1_14116</name>
</gene>
<sequence>MKSKIDGVIIQGHQVASGQNNNPKFPGGTINMQKPFFKQLGLDLDHYFAATLNIKIPKSFLPNKPAFIFKDVKWCIDPAETFSFFTILLNEKHKGFIYYPHPETKPCHFQPENIVEVILEEKIECQYGQLVQIQILNNEAQFE</sequence>
<dbReference type="AlphaFoldDB" id="A0A146KCC0"/>
<organism evidence="1">
    <name type="scientific">Trepomonas sp. PC1</name>
    <dbReference type="NCBI Taxonomy" id="1076344"/>
    <lineage>
        <taxon>Eukaryota</taxon>
        <taxon>Metamonada</taxon>
        <taxon>Diplomonadida</taxon>
        <taxon>Hexamitidae</taxon>
        <taxon>Hexamitinae</taxon>
        <taxon>Trepomonas</taxon>
    </lineage>
</organism>